<gene>
    <name evidence="4" type="ORF">RZN69_10285</name>
</gene>
<sequence length="332" mass="37234">MDLLIYLWFTLVALSLIVLIWDLTTHTPTGTVMKVAWILVVAYTGPIGFALFWKSCRQPKGIAHDVFIRDHWRQATGSLLHCVAGDATGIIIAAAVVYHFGLPNGIDLVIEYLAAFVVGLFVFQALFMIKMFQGDYWLAVRKTFFAETVSMNMVMLGMFPSMLLLKLIIPNADSPYNAEFWFLMSMATIVGMATAYPINSWMVRRGLKHGMMSAMPKGDHQTAHGGEHQHQGHEHDKHQQMHMEMHQQEDEHMKHDENGHMHEHEDMPTRDHAHAEHKHGSHGEMVSHGAHSGHQAKSLPTAQIYGIILGTFALLIIAVALTSLAVPISFSR</sequence>
<evidence type="ECO:0000256" key="1">
    <source>
        <dbReference type="SAM" id="MobiDB-lite"/>
    </source>
</evidence>
<feature type="transmembrane region" description="Helical" evidence="2">
    <location>
        <begin position="144"/>
        <end position="169"/>
    </location>
</feature>
<keyword evidence="2" id="KW-0472">Membrane</keyword>
<dbReference type="Pfam" id="PF14342">
    <property type="entry name" value="DUF4396"/>
    <property type="match status" value="1"/>
</dbReference>
<keyword evidence="2" id="KW-0812">Transmembrane</keyword>
<name>A0AAQ3LEX5_9BACT</name>
<feature type="transmembrane region" description="Helical" evidence="2">
    <location>
        <begin position="35"/>
        <end position="53"/>
    </location>
</feature>
<dbReference type="RefSeq" id="WP_317836034.1">
    <property type="nucleotide sequence ID" value="NZ_CP136920.1"/>
</dbReference>
<organism evidence="4 5">
    <name type="scientific">Rubellicoccus peritrichatus</name>
    <dbReference type="NCBI Taxonomy" id="3080537"/>
    <lineage>
        <taxon>Bacteria</taxon>
        <taxon>Pseudomonadati</taxon>
        <taxon>Verrucomicrobiota</taxon>
        <taxon>Opitutia</taxon>
        <taxon>Puniceicoccales</taxon>
        <taxon>Cerasicoccaceae</taxon>
        <taxon>Rubellicoccus</taxon>
    </lineage>
</organism>
<dbReference type="InterPro" id="IPR025509">
    <property type="entry name" value="DUF4396"/>
</dbReference>
<keyword evidence="2" id="KW-1133">Transmembrane helix</keyword>
<reference evidence="4 5" key="1">
    <citation type="submission" date="2023-10" db="EMBL/GenBank/DDBJ databases">
        <title>Rubellicoccus peritrichatus gen. nov., sp. nov., isolated from an algae of coral reef tank.</title>
        <authorList>
            <person name="Luo J."/>
        </authorList>
    </citation>
    <scope>NUCLEOTIDE SEQUENCE [LARGE SCALE GENOMIC DNA]</scope>
    <source>
        <strain evidence="4 5">CR14</strain>
    </source>
</reference>
<feature type="transmembrane region" description="Helical" evidence="2">
    <location>
        <begin position="112"/>
        <end position="132"/>
    </location>
</feature>
<evidence type="ECO:0000313" key="5">
    <source>
        <dbReference type="Proteomes" id="UP001304300"/>
    </source>
</evidence>
<feature type="transmembrane region" description="Helical" evidence="2">
    <location>
        <begin position="79"/>
        <end position="100"/>
    </location>
</feature>
<evidence type="ECO:0000259" key="3">
    <source>
        <dbReference type="Pfam" id="PF14342"/>
    </source>
</evidence>
<feature type="transmembrane region" description="Helical" evidence="2">
    <location>
        <begin position="181"/>
        <end position="203"/>
    </location>
</feature>
<dbReference type="KEGG" id="puo:RZN69_10285"/>
<feature type="region of interest" description="Disordered" evidence="1">
    <location>
        <begin position="216"/>
        <end position="294"/>
    </location>
</feature>
<feature type="compositionally biased region" description="Basic and acidic residues" evidence="1">
    <location>
        <begin position="217"/>
        <end position="274"/>
    </location>
</feature>
<protein>
    <submittedName>
        <fullName evidence="4">DUF4396 domain-containing protein</fullName>
    </submittedName>
</protein>
<proteinExistence type="predicted"/>
<feature type="transmembrane region" description="Helical" evidence="2">
    <location>
        <begin position="5"/>
        <end position="23"/>
    </location>
</feature>
<dbReference type="EMBL" id="CP136920">
    <property type="protein sequence ID" value="WOO43477.1"/>
    <property type="molecule type" value="Genomic_DNA"/>
</dbReference>
<feature type="domain" description="DUF4396" evidence="3">
    <location>
        <begin position="71"/>
        <end position="208"/>
    </location>
</feature>
<evidence type="ECO:0000256" key="2">
    <source>
        <dbReference type="SAM" id="Phobius"/>
    </source>
</evidence>
<dbReference type="AlphaFoldDB" id="A0AAQ3LEX5"/>
<dbReference type="Proteomes" id="UP001304300">
    <property type="component" value="Chromosome"/>
</dbReference>
<keyword evidence="5" id="KW-1185">Reference proteome</keyword>
<evidence type="ECO:0000313" key="4">
    <source>
        <dbReference type="EMBL" id="WOO43477.1"/>
    </source>
</evidence>
<accession>A0AAQ3LEX5</accession>
<feature type="transmembrane region" description="Helical" evidence="2">
    <location>
        <begin position="304"/>
        <end position="330"/>
    </location>
</feature>